<dbReference type="AlphaFoldDB" id="X1DCD8"/>
<name>X1DCD8_9ZZZZ</name>
<comment type="caution">
    <text evidence="1">The sequence shown here is derived from an EMBL/GenBank/DDBJ whole genome shotgun (WGS) entry which is preliminary data.</text>
</comment>
<dbReference type="SUPFAM" id="SSF48452">
    <property type="entry name" value="TPR-like"/>
    <property type="match status" value="1"/>
</dbReference>
<reference evidence="1" key="1">
    <citation type="journal article" date="2014" name="Front. Microbiol.">
        <title>High frequency of phylogenetically diverse reductive dehalogenase-homologous genes in deep subseafloor sedimentary metagenomes.</title>
        <authorList>
            <person name="Kawai M."/>
            <person name="Futagami T."/>
            <person name="Toyoda A."/>
            <person name="Takaki Y."/>
            <person name="Nishi S."/>
            <person name="Hori S."/>
            <person name="Arai W."/>
            <person name="Tsubouchi T."/>
            <person name="Morono Y."/>
            <person name="Uchiyama I."/>
            <person name="Ito T."/>
            <person name="Fujiyama A."/>
            <person name="Inagaki F."/>
            <person name="Takami H."/>
        </authorList>
    </citation>
    <scope>NUCLEOTIDE SEQUENCE</scope>
    <source>
        <strain evidence="1">Expedition CK06-06</strain>
    </source>
</reference>
<evidence type="ECO:0008006" key="2">
    <source>
        <dbReference type="Google" id="ProtNLM"/>
    </source>
</evidence>
<accession>X1DCD8</accession>
<dbReference type="PROSITE" id="PS50005">
    <property type="entry name" value="TPR"/>
    <property type="match status" value="1"/>
</dbReference>
<proteinExistence type="predicted"/>
<feature type="non-terminal residue" evidence="1">
    <location>
        <position position="182"/>
    </location>
</feature>
<dbReference type="InterPro" id="IPR019734">
    <property type="entry name" value="TPR_rpt"/>
</dbReference>
<dbReference type="EMBL" id="BART01035868">
    <property type="protein sequence ID" value="GAH05955.1"/>
    <property type="molecule type" value="Genomic_DNA"/>
</dbReference>
<sequence length="182" mass="20760">PTKDIQEEWYEQDPERTALFLKDRNKAVSLLEKIAADEYYDRGNIAESKALYEKSVEHNAQNGGALAKLGVIDILEGNEKKGVTKCLKAGEISQECYFSDIGLAFYGREDLEKAREWFKKDLNHKPTAQGAYNLGIIAYEDNKPEERVQWLEKSLQLDPEYWDSCILLGSIYDEGGRMDDAI</sequence>
<gene>
    <name evidence="1" type="ORF">S01H4_60719</name>
</gene>
<feature type="non-terminal residue" evidence="1">
    <location>
        <position position="1"/>
    </location>
</feature>
<dbReference type="InterPro" id="IPR011990">
    <property type="entry name" value="TPR-like_helical_dom_sf"/>
</dbReference>
<organism evidence="1">
    <name type="scientific">marine sediment metagenome</name>
    <dbReference type="NCBI Taxonomy" id="412755"/>
    <lineage>
        <taxon>unclassified sequences</taxon>
        <taxon>metagenomes</taxon>
        <taxon>ecological metagenomes</taxon>
    </lineage>
</organism>
<protein>
    <recommendedName>
        <fullName evidence="2">Tetratricopeptide repeat protein</fullName>
    </recommendedName>
</protein>
<evidence type="ECO:0000313" key="1">
    <source>
        <dbReference type="EMBL" id="GAH05955.1"/>
    </source>
</evidence>
<dbReference type="Gene3D" id="1.25.40.10">
    <property type="entry name" value="Tetratricopeptide repeat domain"/>
    <property type="match status" value="1"/>
</dbReference>
<dbReference type="Pfam" id="PF13181">
    <property type="entry name" value="TPR_8"/>
    <property type="match status" value="1"/>
</dbReference>